<protein>
    <submittedName>
        <fullName evidence="1">Uncharacterized protein</fullName>
    </submittedName>
</protein>
<keyword evidence="2" id="KW-1185">Reference proteome</keyword>
<name>A0ABS8S0R3_DATST</name>
<comment type="caution">
    <text evidence="1">The sequence shown here is derived from an EMBL/GenBank/DDBJ whole genome shotgun (WGS) entry which is preliminary data.</text>
</comment>
<reference evidence="1 2" key="1">
    <citation type="journal article" date="2021" name="BMC Genomics">
        <title>Datura genome reveals duplications of psychoactive alkaloid biosynthetic genes and high mutation rate following tissue culture.</title>
        <authorList>
            <person name="Rajewski A."/>
            <person name="Carter-House D."/>
            <person name="Stajich J."/>
            <person name="Litt A."/>
        </authorList>
    </citation>
    <scope>NUCLEOTIDE SEQUENCE [LARGE SCALE GENOMIC DNA]</scope>
    <source>
        <strain evidence="1">AR-01</strain>
    </source>
</reference>
<evidence type="ECO:0000313" key="2">
    <source>
        <dbReference type="Proteomes" id="UP000823775"/>
    </source>
</evidence>
<evidence type="ECO:0000313" key="1">
    <source>
        <dbReference type="EMBL" id="MCD7452588.1"/>
    </source>
</evidence>
<gene>
    <name evidence="1" type="ORF">HAX54_017507</name>
</gene>
<organism evidence="1 2">
    <name type="scientific">Datura stramonium</name>
    <name type="common">Jimsonweed</name>
    <name type="synonym">Common thornapple</name>
    <dbReference type="NCBI Taxonomy" id="4076"/>
    <lineage>
        <taxon>Eukaryota</taxon>
        <taxon>Viridiplantae</taxon>
        <taxon>Streptophyta</taxon>
        <taxon>Embryophyta</taxon>
        <taxon>Tracheophyta</taxon>
        <taxon>Spermatophyta</taxon>
        <taxon>Magnoliopsida</taxon>
        <taxon>eudicotyledons</taxon>
        <taxon>Gunneridae</taxon>
        <taxon>Pentapetalae</taxon>
        <taxon>asterids</taxon>
        <taxon>lamiids</taxon>
        <taxon>Solanales</taxon>
        <taxon>Solanaceae</taxon>
        <taxon>Solanoideae</taxon>
        <taxon>Datureae</taxon>
        <taxon>Datura</taxon>
    </lineage>
</organism>
<sequence length="91" mass="9803">MKVGNHLLQEARNVVAYSRVGWNPTRPNVGIHETLAPCRLAGTSSPPDDDRVAAVRKLEKSARERIFMSVLNGDAGDAELIEIVGAPRLGA</sequence>
<dbReference type="EMBL" id="JACEIK010000216">
    <property type="protein sequence ID" value="MCD7452588.1"/>
    <property type="molecule type" value="Genomic_DNA"/>
</dbReference>
<dbReference type="Proteomes" id="UP000823775">
    <property type="component" value="Unassembled WGS sequence"/>
</dbReference>
<accession>A0ABS8S0R3</accession>
<proteinExistence type="predicted"/>